<organism evidence="1 2">
    <name type="scientific">Carpediemonas membranifera</name>
    <dbReference type="NCBI Taxonomy" id="201153"/>
    <lineage>
        <taxon>Eukaryota</taxon>
        <taxon>Metamonada</taxon>
        <taxon>Carpediemonas-like organisms</taxon>
        <taxon>Carpediemonas</taxon>
    </lineage>
</organism>
<evidence type="ECO:0000313" key="2">
    <source>
        <dbReference type="Proteomes" id="UP000717585"/>
    </source>
</evidence>
<dbReference type="AlphaFoldDB" id="A0A8J6E488"/>
<sequence length="126" mass="14454">MPKILLWIDDQPESNQHYLPHLMPLGVLVIQCRSCNELADVLMQFEKSLITYPDSHLRVVTNRTCAKDVLALRANSVLRDRPVLVFCWYVEKAAGYKNPDLKQWVSNEDSVLFNFASFESLDVAAE</sequence>
<proteinExistence type="predicted"/>
<keyword evidence="2" id="KW-1185">Reference proteome</keyword>
<accession>A0A8J6E488</accession>
<name>A0A8J6E488_9EUKA</name>
<evidence type="ECO:0000313" key="1">
    <source>
        <dbReference type="EMBL" id="KAG9394147.1"/>
    </source>
</evidence>
<protein>
    <submittedName>
        <fullName evidence="1">Uncharacterized protein</fullName>
    </submittedName>
</protein>
<gene>
    <name evidence="1" type="ORF">J8273_4249</name>
</gene>
<reference evidence="1" key="1">
    <citation type="submission" date="2021-05" db="EMBL/GenBank/DDBJ databases">
        <title>A free-living protist that lacks canonical eukaryotic 1 DNA replication and segregation systems.</title>
        <authorList>
            <person name="Salas-Leiva D.E."/>
            <person name="Tromer E.C."/>
            <person name="Curtis B.A."/>
            <person name="Jerlstrom-Hultqvist J."/>
            <person name="Kolisko M."/>
            <person name="Yi Z."/>
            <person name="Salas-Leiva J.S."/>
            <person name="Gallot-Lavallee L."/>
            <person name="Kops G.J.P.L."/>
            <person name="Archibald J.M."/>
            <person name="Simpson A.G.B."/>
            <person name="Roger A.J."/>
        </authorList>
    </citation>
    <scope>NUCLEOTIDE SEQUENCE</scope>
    <source>
        <strain evidence="1">BICM</strain>
    </source>
</reference>
<dbReference type="EMBL" id="JAHDYR010000016">
    <property type="protein sequence ID" value="KAG9394147.1"/>
    <property type="molecule type" value="Genomic_DNA"/>
</dbReference>
<comment type="caution">
    <text evidence="1">The sequence shown here is derived from an EMBL/GenBank/DDBJ whole genome shotgun (WGS) entry which is preliminary data.</text>
</comment>
<dbReference type="Proteomes" id="UP000717585">
    <property type="component" value="Unassembled WGS sequence"/>
</dbReference>